<dbReference type="RefSeq" id="WP_241515145.1">
    <property type="nucleotide sequence ID" value="NZ_JAFEJT020000090.1"/>
</dbReference>
<proteinExistence type="predicted"/>
<name>A0ABS9VYF7_9BIFI</name>
<dbReference type="InterPro" id="IPR027381">
    <property type="entry name" value="LytR/CpsA/Psr_C"/>
</dbReference>
<evidence type="ECO:0000313" key="4">
    <source>
        <dbReference type="EMBL" id="MCH9277150.1"/>
    </source>
</evidence>
<feature type="region of interest" description="Disordered" evidence="1">
    <location>
        <begin position="72"/>
        <end position="167"/>
    </location>
</feature>
<feature type="compositionally biased region" description="Low complexity" evidence="1">
    <location>
        <begin position="74"/>
        <end position="166"/>
    </location>
</feature>
<keyword evidence="2" id="KW-0812">Transmembrane</keyword>
<feature type="compositionally biased region" description="Basic and acidic residues" evidence="1">
    <location>
        <begin position="1"/>
        <end position="17"/>
    </location>
</feature>
<gene>
    <name evidence="4" type="ORF">JS533_012910</name>
</gene>
<evidence type="ECO:0000256" key="1">
    <source>
        <dbReference type="SAM" id="MobiDB-lite"/>
    </source>
</evidence>
<accession>A0ABS9VYF7</accession>
<protein>
    <submittedName>
        <fullName evidence="4">LytR C-terminal domain-containing protein</fullName>
    </submittedName>
</protein>
<dbReference type="Proteomes" id="UP000710815">
    <property type="component" value="Unassembled WGS sequence"/>
</dbReference>
<keyword evidence="2" id="KW-1133">Transmembrane helix</keyword>
<feature type="region of interest" description="Disordered" evidence="1">
    <location>
        <begin position="1"/>
        <end position="24"/>
    </location>
</feature>
<sequence length="255" mass="25374">MAKQDKETYESYARDSFDTPPVGPVGVHRGARSVGARTLPYLIVLIVAALAGALAWGVMTGEFSKFVSGAFPNSSTTSSTTAGGQSGSGSSDASGSTSSGSSSDGTGSSSQDDQSASGSSSSSGSNSSGQSSDSSDSSDQGSSDQNSSDQNSSGQSSDSSDQGTQTVNKATSVRVVNAAGINGYAAEKAGVLTSAGYTSVTAANPTTDNLPSSTVVWYQNETDLATAQDVASQLGISDVQQATGIDVPVVVVLRN</sequence>
<evidence type="ECO:0000259" key="3">
    <source>
        <dbReference type="Pfam" id="PF13399"/>
    </source>
</evidence>
<reference evidence="4 5" key="2">
    <citation type="journal article" date="2021" name="Syst. Appl. Microbiol.">
        <title>Phylogenetic classification of ten novel species belonging to the genus Bifidobacterium comprising B. phasiani sp. nov., B. pongonis sp. nov., B. saguinibicoloris sp. nov., B. colobi sp. nov., B. simiiventris sp. nov., B. santillanense sp. nov., B. miconis sp. nov., B. amazonense sp. nov., B. pluvialisilvae sp. nov., and B. miconisargentati sp. nov.</title>
        <authorList>
            <person name="Lugli G.A."/>
            <person name="Calvete-Torre I."/>
            <person name="Alessandri G."/>
            <person name="Milani C."/>
            <person name="Turroni F."/>
            <person name="Laiolo P."/>
            <person name="Ossiprandi M.C."/>
            <person name="Margolles A."/>
            <person name="Ruiz L."/>
            <person name="Ventura M."/>
        </authorList>
    </citation>
    <scope>NUCLEOTIDE SEQUENCE [LARGE SCALE GENOMIC DNA]</scope>
    <source>
        <strain evidence="4 5">MA1</strain>
    </source>
</reference>
<feature type="domain" description="LytR/CpsA/Psr regulator C-terminal" evidence="3">
    <location>
        <begin position="171"/>
        <end position="253"/>
    </location>
</feature>
<dbReference type="Gene3D" id="3.30.70.2390">
    <property type="match status" value="1"/>
</dbReference>
<organism evidence="4 5">
    <name type="scientific">Bifidobacterium amazonense</name>
    <dbReference type="NCBI Taxonomy" id="2809027"/>
    <lineage>
        <taxon>Bacteria</taxon>
        <taxon>Bacillati</taxon>
        <taxon>Actinomycetota</taxon>
        <taxon>Actinomycetes</taxon>
        <taxon>Bifidobacteriales</taxon>
        <taxon>Bifidobacteriaceae</taxon>
        <taxon>Bifidobacterium</taxon>
    </lineage>
</organism>
<feature type="transmembrane region" description="Helical" evidence="2">
    <location>
        <begin position="39"/>
        <end position="59"/>
    </location>
</feature>
<reference evidence="4 5" key="1">
    <citation type="journal article" date="2021" name="Environ. Microbiol.">
        <title>Genetic insights into the dark matter of the mammalian gut microbiota through targeted genome reconstruction.</title>
        <authorList>
            <person name="Lugli G.A."/>
            <person name="Alessandri G."/>
            <person name="Milani C."/>
            <person name="Viappiani A."/>
            <person name="Fontana F."/>
            <person name="Tarracchini C."/>
            <person name="Mancabelli L."/>
            <person name="Argentini C."/>
            <person name="Ruiz L."/>
            <person name="Margolles A."/>
            <person name="van Sinderen D."/>
            <person name="Turroni F."/>
            <person name="Ventura M."/>
        </authorList>
    </citation>
    <scope>NUCLEOTIDE SEQUENCE [LARGE SCALE GENOMIC DNA]</scope>
    <source>
        <strain evidence="4 5">MA1</strain>
    </source>
</reference>
<keyword evidence="2" id="KW-0472">Membrane</keyword>
<evidence type="ECO:0000256" key="2">
    <source>
        <dbReference type="SAM" id="Phobius"/>
    </source>
</evidence>
<dbReference type="Pfam" id="PF13399">
    <property type="entry name" value="LytR_C"/>
    <property type="match status" value="1"/>
</dbReference>
<dbReference type="EMBL" id="JAFEJT020000090">
    <property type="protein sequence ID" value="MCH9277150.1"/>
    <property type="molecule type" value="Genomic_DNA"/>
</dbReference>
<evidence type="ECO:0000313" key="5">
    <source>
        <dbReference type="Proteomes" id="UP000710815"/>
    </source>
</evidence>
<keyword evidence="5" id="KW-1185">Reference proteome</keyword>
<comment type="caution">
    <text evidence="4">The sequence shown here is derived from an EMBL/GenBank/DDBJ whole genome shotgun (WGS) entry which is preliminary data.</text>
</comment>